<dbReference type="InterPro" id="IPR001173">
    <property type="entry name" value="Glyco_trans_2-like"/>
</dbReference>
<dbReference type="OrthoDB" id="46222at2157"/>
<dbReference type="CDD" id="cd04186">
    <property type="entry name" value="GT_2_like_c"/>
    <property type="match status" value="1"/>
</dbReference>
<evidence type="ECO:0000256" key="2">
    <source>
        <dbReference type="ARBA" id="ARBA00022676"/>
    </source>
</evidence>
<accession>A0A8T8K680</accession>
<protein>
    <submittedName>
        <fullName evidence="5">Glycosyltransferase family 2 protein</fullName>
    </submittedName>
</protein>
<dbReference type="RefSeq" id="WP_211533053.1">
    <property type="nucleotide sequence ID" value="NZ_CP058560.1"/>
</dbReference>
<dbReference type="GeneID" id="64821137"/>
<evidence type="ECO:0000313" key="5">
    <source>
        <dbReference type="EMBL" id="QUH24096.1"/>
    </source>
</evidence>
<sequence length="326" mass="38336">MPETYIITPDYNGKRFLENYFSSILYQSYTNFKIILVDNSPNNDSIDFIGENYQEELLSNKIRIIKNSINHGFAKANNQGINEALKDPECKYIICLNNDTEIKKDFLDKIISSARKHPQAGSIQPKMIWGQQPDLMDSAGLEYSRNGLGFNRGAYENPEKYDVEEEILGCCAGACLYRREALEDVKIDGEYFDEDFFAYYEDFDLALSLRWAGWSSWYCPEAVVWHYKGGTKLPQSDFTVYHNWRNYTWTLFKNLPYSFLIWNFPLILIAEISQIALNLVRGNYIILKSKKDAYIGLKRFIDKKKRIKRKHPFKEIKKFFILKWRP</sequence>
<dbReference type="Proteomes" id="UP000681041">
    <property type="component" value="Chromosome"/>
</dbReference>
<evidence type="ECO:0000256" key="1">
    <source>
        <dbReference type="ARBA" id="ARBA00006739"/>
    </source>
</evidence>
<dbReference type="Pfam" id="PF00535">
    <property type="entry name" value="Glycos_transf_2"/>
    <property type="match status" value="1"/>
</dbReference>
<dbReference type="GO" id="GO:0016757">
    <property type="term" value="F:glycosyltransferase activity"/>
    <property type="evidence" value="ECO:0007669"/>
    <property type="project" value="UniProtKB-KW"/>
</dbReference>
<gene>
    <name evidence="5" type="ORF">HYG87_10190</name>
</gene>
<dbReference type="AlphaFoldDB" id="A0A8T8K680"/>
<comment type="similarity">
    <text evidence="1">Belongs to the glycosyltransferase 2 family.</text>
</comment>
<keyword evidence="2" id="KW-0328">Glycosyltransferase</keyword>
<dbReference type="Gene3D" id="3.90.550.10">
    <property type="entry name" value="Spore Coat Polysaccharide Biosynthesis Protein SpsA, Chain A"/>
    <property type="match status" value="1"/>
</dbReference>
<evidence type="ECO:0000259" key="4">
    <source>
        <dbReference type="Pfam" id="PF00535"/>
    </source>
</evidence>
<dbReference type="InterPro" id="IPR029044">
    <property type="entry name" value="Nucleotide-diphossugar_trans"/>
</dbReference>
<dbReference type="EMBL" id="CP058560">
    <property type="protein sequence ID" value="QUH24096.1"/>
    <property type="molecule type" value="Genomic_DNA"/>
</dbReference>
<keyword evidence="3" id="KW-0808">Transferase</keyword>
<feature type="domain" description="Glycosyltransferase 2-like" evidence="4">
    <location>
        <begin position="6"/>
        <end position="185"/>
    </location>
</feature>
<reference evidence="5" key="1">
    <citation type="submission" date="2020-07" db="EMBL/GenBank/DDBJ databases">
        <title>Methanobacterium. sp. MethCan genome.</title>
        <authorList>
            <person name="Postec A."/>
            <person name="Quemeneur M."/>
        </authorList>
    </citation>
    <scope>NUCLEOTIDE SEQUENCE</scope>
    <source>
        <strain evidence="5">MethCAN</strain>
    </source>
</reference>
<name>A0A8T8K680_9EURY</name>
<dbReference type="PANTHER" id="PTHR43179:SF12">
    <property type="entry name" value="GALACTOFURANOSYLTRANSFERASE GLFT2"/>
    <property type="match status" value="1"/>
</dbReference>
<organism evidence="5 6">
    <name type="scientific">Methanobacterium alkalithermotolerans</name>
    <dbReference type="NCBI Taxonomy" id="2731220"/>
    <lineage>
        <taxon>Archaea</taxon>
        <taxon>Methanobacteriati</taxon>
        <taxon>Methanobacteriota</taxon>
        <taxon>Methanomada group</taxon>
        <taxon>Methanobacteria</taxon>
        <taxon>Methanobacteriales</taxon>
        <taxon>Methanobacteriaceae</taxon>
        <taxon>Methanobacterium</taxon>
    </lineage>
</organism>
<proteinExistence type="inferred from homology"/>
<dbReference type="SUPFAM" id="SSF53448">
    <property type="entry name" value="Nucleotide-diphospho-sugar transferases"/>
    <property type="match status" value="1"/>
</dbReference>
<keyword evidence="6" id="KW-1185">Reference proteome</keyword>
<evidence type="ECO:0000256" key="3">
    <source>
        <dbReference type="ARBA" id="ARBA00022679"/>
    </source>
</evidence>
<dbReference type="PANTHER" id="PTHR43179">
    <property type="entry name" value="RHAMNOSYLTRANSFERASE WBBL"/>
    <property type="match status" value="1"/>
</dbReference>
<evidence type="ECO:0000313" key="6">
    <source>
        <dbReference type="Proteomes" id="UP000681041"/>
    </source>
</evidence>
<dbReference type="KEGG" id="meme:HYG87_10190"/>